<name>A0ABR9N5N2_9MICO</name>
<dbReference type="EMBL" id="JADAQT010000113">
    <property type="protein sequence ID" value="MBE1878970.1"/>
    <property type="molecule type" value="Genomic_DNA"/>
</dbReference>
<feature type="transmembrane region" description="Helical" evidence="1">
    <location>
        <begin position="32"/>
        <end position="54"/>
    </location>
</feature>
<evidence type="ECO:0000256" key="1">
    <source>
        <dbReference type="SAM" id="Phobius"/>
    </source>
</evidence>
<sequence>MRLAAVAGWLCAAVLLVNTAESAELLPDAPATQLVAPLGQIFAIGFVLGLYLAVRTVGGRLLRAGLVANVAAIAGLTGAAFVLNLVFPYLDRPRIDDLLAGPLGPALVVVSLFLVVATLTFVAGLWRAGAAPRAALVLYAVAALPIGLRAFVPELALQSGLVLIAAAIVWLSLWLWQRAAGARADGAHG</sequence>
<keyword evidence="1" id="KW-0812">Transmembrane</keyword>
<feature type="transmembrane region" description="Helical" evidence="1">
    <location>
        <begin position="107"/>
        <end position="126"/>
    </location>
</feature>
<keyword evidence="1" id="KW-1133">Transmembrane helix</keyword>
<reference evidence="2 3" key="1">
    <citation type="submission" date="2020-10" db="EMBL/GenBank/DDBJ databases">
        <title>Myceligenerans pegani sp. nov., an endophytic actinomycete isolated from Peganum harmala L. in Xinjiang, China.</title>
        <authorList>
            <person name="Xin L."/>
        </authorList>
    </citation>
    <scope>NUCLEOTIDE SEQUENCE [LARGE SCALE GENOMIC DNA]</scope>
    <source>
        <strain evidence="2 3">TRM65318</strain>
    </source>
</reference>
<accession>A0ABR9N5N2</accession>
<feature type="transmembrane region" description="Helical" evidence="1">
    <location>
        <begin position="133"/>
        <end position="151"/>
    </location>
</feature>
<dbReference type="Proteomes" id="UP000625527">
    <property type="component" value="Unassembled WGS sequence"/>
</dbReference>
<keyword evidence="1" id="KW-0472">Membrane</keyword>
<comment type="caution">
    <text evidence="2">The sequence shown here is derived from an EMBL/GenBank/DDBJ whole genome shotgun (WGS) entry which is preliminary data.</text>
</comment>
<evidence type="ECO:0000313" key="2">
    <source>
        <dbReference type="EMBL" id="MBE1878970.1"/>
    </source>
</evidence>
<protein>
    <recommendedName>
        <fullName evidence="4">DUF4386 family protein</fullName>
    </recommendedName>
</protein>
<evidence type="ECO:0008006" key="4">
    <source>
        <dbReference type="Google" id="ProtNLM"/>
    </source>
</evidence>
<proteinExistence type="predicted"/>
<keyword evidence="3" id="KW-1185">Reference proteome</keyword>
<feature type="transmembrane region" description="Helical" evidence="1">
    <location>
        <begin position="157"/>
        <end position="176"/>
    </location>
</feature>
<evidence type="ECO:0000313" key="3">
    <source>
        <dbReference type="Proteomes" id="UP000625527"/>
    </source>
</evidence>
<feature type="transmembrane region" description="Helical" evidence="1">
    <location>
        <begin position="66"/>
        <end position="87"/>
    </location>
</feature>
<organism evidence="2 3">
    <name type="scientific">Myceligenerans pegani</name>
    <dbReference type="NCBI Taxonomy" id="2776917"/>
    <lineage>
        <taxon>Bacteria</taxon>
        <taxon>Bacillati</taxon>
        <taxon>Actinomycetota</taxon>
        <taxon>Actinomycetes</taxon>
        <taxon>Micrococcales</taxon>
        <taxon>Promicromonosporaceae</taxon>
        <taxon>Myceligenerans</taxon>
    </lineage>
</organism>
<gene>
    <name evidence="2" type="ORF">IHE71_25075</name>
</gene>